<keyword evidence="1" id="KW-0175">Coiled coil</keyword>
<keyword evidence="2" id="KW-0812">Transmembrane</keyword>
<proteinExistence type="predicted"/>
<sequence length="170" mass="19882">MTKVVSIKSFNKFKGVRGSYQREDDIIKEKVFSGFMETAASDLGNRGDNMKDDTLGILFDELKKDMREREARIHEEILQREKRFEETLKAYQQENKEREERIYQLIKEIQNDNKEFKNELKNEIHITKQEISNLTKHNQSLATTNKWANIATIIGIATISITVIIALFVN</sequence>
<evidence type="ECO:0000313" key="4">
    <source>
        <dbReference type="Proteomes" id="UP001208656"/>
    </source>
</evidence>
<evidence type="ECO:0000256" key="1">
    <source>
        <dbReference type="SAM" id="Coils"/>
    </source>
</evidence>
<accession>A0ABT2WFX1</accession>
<evidence type="ECO:0000313" key="3">
    <source>
        <dbReference type="EMBL" id="MCU9594591.1"/>
    </source>
</evidence>
<comment type="caution">
    <text evidence="3">The sequence shown here is derived from an EMBL/GenBank/DDBJ whole genome shotgun (WGS) entry which is preliminary data.</text>
</comment>
<organism evidence="3 4">
    <name type="scientific">Pallidibacillus thermolactis</name>
    <dbReference type="NCBI Taxonomy" id="251051"/>
    <lineage>
        <taxon>Bacteria</taxon>
        <taxon>Bacillati</taxon>
        <taxon>Bacillota</taxon>
        <taxon>Bacilli</taxon>
        <taxon>Bacillales</taxon>
        <taxon>Bacillaceae</taxon>
        <taxon>Pallidibacillus</taxon>
    </lineage>
</organism>
<feature type="transmembrane region" description="Helical" evidence="2">
    <location>
        <begin position="147"/>
        <end position="169"/>
    </location>
</feature>
<keyword evidence="2" id="KW-0472">Membrane</keyword>
<dbReference type="Proteomes" id="UP001208656">
    <property type="component" value="Unassembled WGS sequence"/>
</dbReference>
<dbReference type="RefSeq" id="WP_263061660.1">
    <property type="nucleotide sequence ID" value="NZ_JAOUSE010000025.1"/>
</dbReference>
<reference evidence="3 4" key="1">
    <citation type="submission" date="2022-10" db="EMBL/GenBank/DDBJ databases">
        <title>Description of Fervidibacillus gen. nov. in the family Fervidibacillaceae fam. nov. with two species, Fervidibacillus albus sp. nov., and Fervidibacillus halotolerans sp. nov., isolated from tidal flat sediments.</title>
        <authorList>
            <person name="Kwon K.K."/>
            <person name="Yang S.-H."/>
        </authorList>
    </citation>
    <scope>NUCLEOTIDE SEQUENCE [LARGE SCALE GENOMIC DNA]</scope>
    <source>
        <strain evidence="3 4">DSM 23332</strain>
    </source>
</reference>
<gene>
    <name evidence="3" type="ORF">OEV82_08995</name>
</gene>
<evidence type="ECO:0008006" key="5">
    <source>
        <dbReference type="Google" id="ProtNLM"/>
    </source>
</evidence>
<keyword evidence="2" id="KW-1133">Transmembrane helix</keyword>
<dbReference type="EMBL" id="JAOUSE010000025">
    <property type="protein sequence ID" value="MCU9594591.1"/>
    <property type="molecule type" value="Genomic_DNA"/>
</dbReference>
<feature type="coiled-coil region" evidence="1">
    <location>
        <begin position="74"/>
        <end position="137"/>
    </location>
</feature>
<protein>
    <recommendedName>
        <fullName evidence="5">DUF1640 domain-containing protein</fullName>
    </recommendedName>
</protein>
<name>A0ABT2WFX1_9BACI</name>
<evidence type="ECO:0000256" key="2">
    <source>
        <dbReference type="SAM" id="Phobius"/>
    </source>
</evidence>
<keyword evidence="4" id="KW-1185">Reference proteome</keyword>